<evidence type="ECO:0000259" key="6">
    <source>
        <dbReference type="Pfam" id="PF00294"/>
    </source>
</evidence>
<evidence type="ECO:0000256" key="2">
    <source>
        <dbReference type="ARBA" id="ARBA00022679"/>
    </source>
</evidence>
<accession>A0ABT9GWA2</accession>
<evidence type="ECO:0000256" key="1">
    <source>
        <dbReference type="ARBA" id="ARBA00010688"/>
    </source>
</evidence>
<gene>
    <name evidence="7" type="ORF">Q3O60_03925</name>
</gene>
<dbReference type="InterPro" id="IPR050306">
    <property type="entry name" value="PfkB_Carbo_kinase"/>
</dbReference>
<evidence type="ECO:0000313" key="7">
    <source>
        <dbReference type="EMBL" id="MDP4535334.1"/>
    </source>
</evidence>
<keyword evidence="5" id="KW-0067">ATP-binding</keyword>
<dbReference type="PANTHER" id="PTHR43085">
    <property type="entry name" value="HEXOKINASE FAMILY MEMBER"/>
    <property type="match status" value="1"/>
</dbReference>
<organism evidence="7 8">
    <name type="scientific">Alkalimonas collagenimarina</name>
    <dbReference type="NCBI Taxonomy" id="400390"/>
    <lineage>
        <taxon>Bacteria</taxon>
        <taxon>Pseudomonadati</taxon>
        <taxon>Pseudomonadota</taxon>
        <taxon>Gammaproteobacteria</taxon>
        <taxon>Alkalimonas</taxon>
    </lineage>
</organism>
<dbReference type="InterPro" id="IPR011611">
    <property type="entry name" value="PfkB_dom"/>
</dbReference>
<dbReference type="Gene3D" id="3.40.1190.20">
    <property type="match status" value="1"/>
</dbReference>
<feature type="domain" description="Carbohydrate kinase PfkB" evidence="6">
    <location>
        <begin position="21"/>
        <end position="299"/>
    </location>
</feature>
<dbReference type="RefSeq" id="WP_305892597.1">
    <property type="nucleotide sequence ID" value="NZ_JAUZVZ010000004.1"/>
</dbReference>
<dbReference type="PANTHER" id="PTHR43085:SF1">
    <property type="entry name" value="PSEUDOURIDINE KINASE-RELATED"/>
    <property type="match status" value="1"/>
</dbReference>
<proteinExistence type="inferred from homology"/>
<evidence type="ECO:0000256" key="4">
    <source>
        <dbReference type="ARBA" id="ARBA00022777"/>
    </source>
</evidence>
<comment type="caution">
    <text evidence="7">The sequence shown here is derived from an EMBL/GenBank/DDBJ whole genome shotgun (WGS) entry which is preliminary data.</text>
</comment>
<dbReference type="SUPFAM" id="SSF53613">
    <property type="entry name" value="Ribokinase-like"/>
    <property type="match status" value="1"/>
</dbReference>
<protein>
    <submittedName>
        <fullName evidence="7">PfkB family carbohydrate kinase</fullName>
    </submittedName>
</protein>
<dbReference type="InterPro" id="IPR029056">
    <property type="entry name" value="Ribokinase-like"/>
</dbReference>
<dbReference type="GO" id="GO:0016301">
    <property type="term" value="F:kinase activity"/>
    <property type="evidence" value="ECO:0007669"/>
    <property type="project" value="UniProtKB-KW"/>
</dbReference>
<comment type="similarity">
    <text evidence="1">Belongs to the carbohydrate kinase PfkB family.</text>
</comment>
<reference evidence="7 8" key="1">
    <citation type="submission" date="2023-08" db="EMBL/GenBank/DDBJ databases">
        <authorList>
            <person name="Joshi A."/>
            <person name="Thite S."/>
        </authorList>
    </citation>
    <scope>NUCLEOTIDE SEQUENCE [LARGE SCALE GENOMIC DNA]</scope>
    <source>
        <strain evidence="7 8">AC40</strain>
    </source>
</reference>
<evidence type="ECO:0000256" key="3">
    <source>
        <dbReference type="ARBA" id="ARBA00022741"/>
    </source>
</evidence>
<dbReference type="Pfam" id="PF00294">
    <property type="entry name" value="PfkB"/>
    <property type="match status" value="1"/>
</dbReference>
<evidence type="ECO:0000313" key="8">
    <source>
        <dbReference type="Proteomes" id="UP001231616"/>
    </source>
</evidence>
<keyword evidence="2" id="KW-0808">Transferase</keyword>
<sequence>MLAVIGEHVVDLLPTESGLYRPALGGSPFNVAIAAARQGIAVSYLSPLSQDDFGQQFAAYLQSNGAQYGLSFFSQQPTSLAMVSFDQHQQPRYSLYRQGVADRDISATQQIAALPQGCQLLHLGSLAFEPVDGPRILTVLAQAQQQQIKLAIDINVRLNAVSDVSKYRELLLTIIAQSQFIKASDEDLNLLWPEYSTSEALATLQQLAPNALIALTEGEQGASIYWQQHRAQRPVIKAEPFVDTVGAGDTFWANLLVALLRLGLPTPSEINPEQLSQCLHRAMLAASLNIAQAGCQPPDQARLDHTMQS</sequence>
<keyword evidence="4 7" id="KW-0418">Kinase</keyword>
<keyword evidence="3" id="KW-0547">Nucleotide-binding</keyword>
<name>A0ABT9GWA2_9GAMM</name>
<dbReference type="Proteomes" id="UP001231616">
    <property type="component" value="Unassembled WGS sequence"/>
</dbReference>
<keyword evidence="8" id="KW-1185">Reference proteome</keyword>
<evidence type="ECO:0000256" key="5">
    <source>
        <dbReference type="ARBA" id="ARBA00022840"/>
    </source>
</evidence>
<dbReference type="EMBL" id="JAUZVZ010000004">
    <property type="protein sequence ID" value="MDP4535334.1"/>
    <property type="molecule type" value="Genomic_DNA"/>
</dbReference>